<accession>A0ABW5DVP8</accession>
<sequence>MTSEKNTLLPLLQALAGEAKEVFWSRALTYVRDAIPCDAVAFLRKEGSVLVPVAIHGLSPEVMGRRFKPEEQPRLDAILGGSGLTRFPADSDLPDPYDGLVPNTADRLHIHDCAGVRLVADGKLWGVLTLDALEAGGLDGAEPVLEHLATVFSALVTLESREGRLQEQLARAGEAHRSLTEALPARGEIIGKSPPMQTMLREIDTVADSDLSVLVTGETGVGKELAALRLHRRSRRADASLIYLNCAALPENLVESELFGHVRGAFSGAIADRRGRFELADGGTLFLDEVGELPLAAQTKLLRALQNGEIQRVGSDRHITVDVRIVAATNRDLSAEVRAGRFRADLYHRLSVYPLQVPPLRQRGRDILLLAGHFLELQRARLRLRNIRLAPDAESLMLDYGWPGNVRELEHVISRAAVRALADGSALHGVLTLTRWHLDLQPVDAVVPIPVASLEAPLPEVDTESSLRDAMDALQRRLLTERIAAANGNLAAAGRSLGIDRSNLLRLAKRLGLAIN</sequence>
<evidence type="ECO:0000256" key="6">
    <source>
        <dbReference type="ARBA" id="ARBA00023163"/>
    </source>
</evidence>
<dbReference type="RefSeq" id="WP_379878380.1">
    <property type="nucleotide sequence ID" value="NZ_JBHUIP010000016.1"/>
</dbReference>
<dbReference type="InterPro" id="IPR027417">
    <property type="entry name" value="P-loop_NTPase"/>
</dbReference>
<dbReference type="InterPro" id="IPR025943">
    <property type="entry name" value="Sigma_54_int_dom_ATP-bd_2"/>
</dbReference>
<dbReference type="Gene3D" id="3.30.450.40">
    <property type="match status" value="1"/>
</dbReference>
<dbReference type="Gene3D" id="3.40.50.300">
    <property type="entry name" value="P-loop containing nucleotide triphosphate hydrolases"/>
    <property type="match status" value="1"/>
</dbReference>
<dbReference type="SUPFAM" id="SSF52540">
    <property type="entry name" value="P-loop containing nucleoside triphosphate hydrolases"/>
    <property type="match status" value="1"/>
</dbReference>
<keyword evidence="3" id="KW-0805">Transcription regulation</keyword>
<feature type="domain" description="Sigma-54 factor interaction" evidence="7">
    <location>
        <begin position="189"/>
        <end position="418"/>
    </location>
</feature>
<organism evidence="8 9">
    <name type="scientific">Lacibacterium aquatile</name>
    <dbReference type="NCBI Taxonomy" id="1168082"/>
    <lineage>
        <taxon>Bacteria</taxon>
        <taxon>Pseudomonadati</taxon>
        <taxon>Pseudomonadota</taxon>
        <taxon>Alphaproteobacteria</taxon>
        <taxon>Rhodospirillales</taxon>
        <taxon>Rhodospirillaceae</taxon>
    </lineage>
</organism>
<dbReference type="InterPro" id="IPR002078">
    <property type="entry name" value="Sigma_54_int"/>
</dbReference>
<dbReference type="EMBL" id="JBHUIP010000016">
    <property type="protein sequence ID" value="MFD2265208.1"/>
    <property type="molecule type" value="Genomic_DNA"/>
</dbReference>
<dbReference type="CDD" id="cd00009">
    <property type="entry name" value="AAA"/>
    <property type="match status" value="1"/>
</dbReference>
<dbReference type="PANTHER" id="PTHR32071">
    <property type="entry name" value="TRANSCRIPTIONAL REGULATORY PROTEIN"/>
    <property type="match status" value="1"/>
</dbReference>
<evidence type="ECO:0000256" key="5">
    <source>
        <dbReference type="ARBA" id="ARBA00023159"/>
    </source>
</evidence>
<dbReference type="Gene3D" id="1.10.10.60">
    <property type="entry name" value="Homeodomain-like"/>
    <property type="match status" value="1"/>
</dbReference>
<dbReference type="Gene3D" id="1.10.8.60">
    <property type="match status" value="1"/>
</dbReference>
<evidence type="ECO:0000313" key="9">
    <source>
        <dbReference type="Proteomes" id="UP001597295"/>
    </source>
</evidence>
<dbReference type="InterPro" id="IPR058031">
    <property type="entry name" value="AAA_lid_NorR"/>
</dbReference>
<gene>
    <name evidence="8" type="primary">norR</name>
    <name evidence="8" type="ORF">ACFSM5_20060</name>
</gene>
<evidence type="ECO:0000313" key="8">
    <source>
        <dbReference type="EMBL" id="MFD2265208.1"/>
    </source>
</evidence>
<name>A0ABW5DVP8_9PROT</name>
<dbReference type="PROSITE" id="PS00676">
    <property type="entry name" value="SIGMA54_INTERACT_2"/>
    <property type="match status" value="1"/>
</dbReference>
<dbReference type="PROSITE" id="PS00688">
    <property type="entry name" value="SIGMA54_INTERACT_3"/>
    <property type="match status" value="1"/>
</dbReference>
<evidence type="ECO:0000256" key="3">
    <source>
        <dbReference type="ARBA" id="ARBA00023015"/>
    </source>
</evidence>
<dbReference type="Proteomes" id="UP001597295">
    <property type="component" value="Unassembled WGS sequence"/>
</dbReference>
<dbReference type="InterPro" id="IPR003018">
    <property type="entry name" value="GAF"/>
</dbReference>
<dbReference type="Pfam" id="PF01590">
    <property type="entry name" value="GAF"/>
    <property type="match status" value="1"/>
</dbReference>
<dbReference type="InterPro" id="IPR003593">
    <property type="entry name" value="AAA+_ATPase"/>
</dbReference>
<dbReference type="Pfam" id="PF25601">
    <property type="entry name" value="AAA_lid_14"/>
    <property type="match status" value="1"/>
</dbReference>
<evidence type="ECO:0000259" key="7">
    <source>
        <dbReference type="PROSITE" id="PS50045"/>
    </source>
</evidence>
<dbReference type="PANTHER" id="PTHR32071:SF35">
    <property type="entry name" value="ANAEROBIC NITRIC OXIDE REDUCTASE TRANSCRIPTION REGULATOR NORR"/>
    <property type="match status" value="1"/>
</dbReference>
<keyword evidence="5" id="KW-0010">Activator</keyword>
<keyword evidence="6" id="KW-0804">Transcription</keyword>
<dbReference type="NCBIfam" id="NF003451">
    <property type="entry name" value="PRK05022.1"/>
    <property type="match status" value="1"/>
</dbReference>
<proteinExistence type="predicted"/>
<dbReference type="InterPro" id="IPR025944">
    <property type="entry name" value="Sigma_54_int_dom_CS"/>
</dbReference>
<dbReference type="SMART" id="SM00382">
    <property type="entry name" value="AAA"/>
    <property type="match status" value="1"/>
</dbReference>
<reference evidence="9" key="1">
    <citation type="journal article" date="2019" name="Int. J. Syst. Evol. Microbiol.">
        <title>The Global Catalogue of Microorganisms (GCM) 10K type strain sequencing project: providing services to taxonomists for standard genome sequencing and annotation.</title>
        <authorList>
            <consortium name="The Broad Institute Genomics Platform"/>
            <consortium name="The Broad Institute Genome Sequencing Center for Infectious Disease"/>
            <person name="Wu L."/>
            <person name="Ma J."/>
        </authorList>
    </citation>
    <scope>NUCLEOTIDE SEQUENCE [LARGE SCALE GENOMIC DNA]</scope>
    <source>
        <strain evidence="9">CGMCC 1.19062</strain>
    </source>
</reference>
<comment type="caution">
    <text evidence="8">The sequence shown here is derived from an EMBL/GenBank/DDBJ whole genome shotgun (WGS) entry which is preliminary data.</text>
</comment>
<keyword evidence="2" id="KW-0067">ATP-binding</keyword>
<evidence type="ECO:0000256" key="1">
    <source>
        <dbReference type="ARBA" id="ARBA00022741"/>
    </source>
</evidence>
<dbReference type="PROSITE" id="PS50045">
    <property type="entry name" value="SIGMA54_INTERACT_4"/>
    <property type="match status" value="1"/>
</dbReference>
<evidence type="ECO:0000256" key="2">
    <source>
        <dbReference type="ARBA" id="ARBA00022840"/>
    </source>
</evidence>
<evidence type="ECO:0000256" key="4">
    <source>
        <dbReference type="ARBA" id="ARBA00023125"/>
    </source>
</evidence>
<dbReference type="Pfam" id="PF00158">
    <property type="entry name" value="Sigma54_activat"/>
    <property type="match status" value="1"/>
</dbReference>
<dbReference type="InterPro" id="IPR029016">
    <property type="entry name" value="GAF-like_dom_sf"/>
</dbReference>
<dbReference type="InterPro" id="IPR009057">
    <property type="entry name" value="Homeodomain-like_sf"/>
</dbReference>
<keyword evidence="4" id="KW-0238">DNA-binding</keyword>
<dbReference type="SUPFAM" id="SSF55781">
    <property type="entry name" value="GAF domain-like"/>
    <property type="match status" value="1"/>
</dbReference>
<dbReference type="SUPFAM" id="SSF46689">
    <property type="entry name" value="Homeodomain-like"/>
    <property type="match status" value="1"/>
</dbReference>
<protein>
    <submittedName>
        <fullName evidence="8">Nitric oxide reductase transcriptional regulator NorR</fullName>
    </submittedName>
</protein>
<keyword evidence="9" id="KW-1185">Reference proteome</keyword>
<keyword evidence="1" id="KW-0547">Nucleotide-binding</keyword>